<evidence type="ECO:0000313" key="4">
    <source>
        <dbReference type="Proteomes" id="UP001454036"/>
    </source>
</evidence>
<dbReference type="InterPro" id="IPR012337">
    <property type="entry name" value="RNaseH-like_sf"/>
</dbReference>
<dbReference type="EMBL" id="BAABME010038784">
    <property type="protein sequence ID" value="GAA0167252.1"/>
    <property type="molecule type" value="Genomic_DNA"/>
</dbReference>
<feature type="region of interest" description="Disordered" evidence="1">
    <location>
        <begin position="168"/>
        <end position="195"/>
    </location>
</feature>
<evidence type="ECO:0000313" key="3">
    <source>
        <dbReference type="EMBL" id="GAA0167252.1"/>
    </source>
</evidence>
<dbReference type="PANTHER" id="PTHR23272:SF182">
    <property type="entry name" value="OS09G0381850 PROTEIN"/>
    <property type="match status" value="1"/>
</dbReference>
<dbReference type="AlphaFoldDB" id="A0AAV3QWA7"/>
<keyword evidence="4" id="KW-1185">Reference proteome</keyword>
<reference evidence="3 4" key="1">
    <citation type="submission" date="2024-01" db="EMBL/GenBank/DDBJ databases">
        <title>The complete chloroplast genome sequence of Lithospermum erythrorhizon: insights into the phylogenetic relationship among Boraginaceae species and the maternal lineages of purple gromwells.</title>
        <authorList>
            <person name="Okada T."/>
            <person name="Watanabe K."/>
        </authorList>
    </citation>
    <scope>NUCLEOTIDE SEQUENCE [LARGE SCALE GENOMIC DNA]</scope>
</reference>
<dbReference type="InterPro" id="IPR008906">
    <property type="entry name" value="HATC_C_dom"/>
</dbReference>
<evidence type="ECO:0000259" key="2">
    <source>
        <dbReference type="Pfam" id="PF05699"/>
    </source>
</evidence>
<gene>
    <name evidence="3" type="ORF">LIER_43785</name>
</gene>
<evidence type="ECO:0000256" key="1">
    <source>
        <dbReference type="SAM" id="MobiDB-lite"/>
    </source>
</evidence>
<sequence>MIAFAFNDMFPCDFLQENMKYVETKFEEFYNQYAQIFDDKKGEGEAMSCGEKLKQPPSSTVGKRKYHEFMMTYHNVGKVLSKMARDILSIPITTVASESTFSAGGRVISQEKASMRVDTIKVLLCGGDWIKEAYGIRSDKHFIQHYYVYGKQISFDAATTQIVPENKNISRPTKAAQTSKDVHAQTKSSKKAQVETKNKVLMQPKKFIELDMLKTE</sequence>
<feature type="compositionally biased region" description="Polar residues" evidence="1">
    <location>
        <begin position="168"/>
        <end position="179"/>
    </location>
</feature>
<dbReference type="GO" id="GO:0046983">
    <property type="term" value="F:protein dimerization activity"/>
    <property type="evidence" value="ECO:0007669"/>
    <property type="project" value="InterPro"/>
</dbReference>
<comment type="caution">
    <text evidence="3">The sequence shown here is derived from an EMBL/GenBank/DDBJ whole genome shotgun (WGS) entry which is preliminary data.</text>
</comment>
<dbReference type="Pfam" id="PF05699">
    <property type="entry name" value="Dimer_Tnp_hAT"/>
    <property type="match status" value="1"/>
</dbReference>
<feature type="domain" description="HAT C-terminal dimerisation" evidence="2">
    <location>
        <begin position="78"/>
        <end position="130"/>
    </location>
</feature>
<dbReference type="Proteomes" id="UP001454036">
    <property type="component" value="Unassembled WGS sequence"/>
</dbReference>
<dbReference type="SUPFAM" id="SSF53098">
    <property type="entry name" value="Ribonuclease H-like"/>
    <property type="match status" value="1"/>
</dbReference>
<organism evidence="3 4">
    <name type="scientific">Lithospermum erythrorhizon</name>
    <name type="common">Purple gromwell</name>
    <name type="synonym">Lithospermum officinale var. erythrorhizon</name>
    <dbReference type="NCBI Taxonomy" id="34254"/>
    <lineage>
        <taxon>Eukaryota</taxon>
        <taxon>Viridiplantae</taxon>
        <taxon>Streptophyta</taxon>
        <taxon>Embryophyta</taxon>
        <taxon>Tracheophyta</taxon>
        <taxon>Spermatophyta</taxon>
        <taxon>Magnoliopsida</taxon>
        <taxon>eudicotyledons</taxon>
        <taxon>Gunneridae</taxon>
        <taxon>Pentapetalae</taxon>
        <taxon>asterids</taxon>
        <taxon>lamiids</taxon>
        <taxon>Boraginales</taxon>
        <taxon>Boraginaceae</taxon>
        <taxon>Boraginoideae</taxon>
        <taxon>Lithospermeae</taxon>
        <taxon>Lithospermum</taxon>
    </lineage>
</organism>
<dbReference type="PANTHER" id="PTHR23272">
    <property type="entry name" value="BED FINGER-RELATED"/>
    <property type="match status" value="1"/>
</dbReference>
<proteinExistence type="predicted"/>
<protein>
    <recommendedName>
        <fullName evidence="2">HAT C-terminal dimerisation domain-containing protein</fullName>
    </recommendedName>
</protein>
<name>A0AAV3QWA7_LITER</name>
<accession>A0AAV3QWA7</accession>